<keyword evidence="1" id="KW-0805">Transcription regulation</keyword>
<feature type="domain" description="HTH gntR-type" evidence="4">
    <location>
        <begin position="13"/>
        <end position="81"/>
    </location>
</feature>
<dbReference type="Pfam" id="PF00392">
    <property type="entry name" value="GntR"/>
    <property type="match status" value="1"/>
</dbReference>
<dbReference type="PANTHER" id="PTHR38445:SF9">
    <property type="entry name" value="HTH-TYPE TRANSCRIPTIONAL REPRESSOR YTRA"/>
    <property type="match status" value="1"/>
</dbReference>
<sequence length="126" mass="14362">MISFEQFCIEDGSPIYLQIINYVQREIASGAIQNNDEMPSRRVLSALIGVNPNTIQKAYRYLEEEGIIESRSGAKSYVRIDDGQIKKIRARLLENDVKAIVRNMKQMGISAEEALALIRDAWKEED</sequence>
<name>A0A415E7N6_9FIRM</name>
<dbReference type="CDD" id="cd07377">
    <property type="entry name" value="WHTH_GntR"/>
    <property type="match status" value="1"/>
</dbReference>
<dbReference type="RefSeq" id="WP_118333785.1">
    <property type="nucleotide sequence ID" value="NZ_AP025567.1"/>
</dbReference>
<dbReference type="SMART" id="SM00345">
    <property type="entry name" value="HTH_GNTR"/>
    <property type="match status" value="1"/>
</dbReference>
<proteinExistence type="predicted"/>
<dbReference type="OrthoDB" id="163333at2"/>
<dbReference type="PROSITE" id="PS50949">
    <property type="entry name" value="HTH_GNTR"/>
    <property type="match status" value="1"/>
</dbReference>
<keyword evidence="2" id="KW-0238">DNA-binding</keyword>
<dbReference type="STRING" id="1776384.GCA_900086585_03095"/>
<dbReference type="SUPFAM" id="SSF46785">
    <property type="entry name" value="Winged helix' DNA-binding domain"/>
    <property type="match status" value="1"/>
</dbReference>
<dbReference type="InterPro" id="IPR036390">
    <property type="entry name" value="WH_DNA-bd_sf"/>
</dbReference>
<evidence type="ECO:0000313" key="6">
    <source>
        <dbReference type="Proteomes" id="UP000284841"/>
    </source>
</evidence>
<evidence type="ECO:0000256" key="1">
    <source>
        <dbReference type="ARBA" id="ARBA00023015"/>
    </source>
</evidence>
<dbReference type="Proteomes" id="UP000284841">
    <property type="component" value="Unassembled WGS sequence"/>
</dbReference>
<comment type="caution">
    <text evidence="5">The sequence shown here is derived from an EMBL/GenBank/DDBJ whole genome shotgun (WGS) entry which is preliminary data.</text>
</comment>
<dbReference type="GO" id="GO:0003677">
    <property type="term" value="F:DNA binding"/>
    <property type="evidence" value="ECO:0007669"/>
    <property type="project" value="UniProtKB-KW"/>
</dbReference>
<accession>A0A415E7N6</accession>
<evidence type="ECO:0000256" key="2">
    <source>
        <dbReference type="ARBA" id="ARBA00023125"/>
    </source>
</evidence>
<organism evidence="5 6">
    <name type="scientific">Emergencia timonensis</name>
    <dbReference type="NCBI Taxonomy" id="1776384"/>
    <lineage>
        <taxon>Bacteria</taxon>
        <taxon>Bacillati</taxon>
        <taxon>Bacillota</taxon>
        <taxon>Clostridia</taxon>
        <taxon>Peptostreptococcales</taxon>
        <taxon>Anaerovoracaceae</taxon>
        <taxon>Emergencia</taxon>
    </lineage>
</organism>
<dbReference type="EMBL" id="QRMS01000001">
    <property type="protein sequence ID" value="RHJ89739.1"/>
    <property type="molecule type" value="Genomic_DNA"/>
</dbReference>
<keyword evidence="6" id="KW-1185">Reference proteome</keyword>
<dbReference type="PANTHER" id="PTHR38445">
    <property type="entry name" value="HTH-TYPE TRANSCRIPTIONAL REPRESSOR YTRA"/>
    <property type="match status" value="1"/>
</dbReference>
<dbReference type="Gene3D" id="1.10.10.10">
    <property type="entry name" value="Winged helix-like DNA-binding domain superfamily/Winged helix DNA-binding domain"/>
    <property type="match status" value="1"/>
</dbReference>
<gene>
    <name evidence="5" type="ORF">DW099_04025</name>
</gene>
<evidence type="ECO:0000256" key="3">
    <source>
        <dbReference type="ARBA" id="ARBA00023163"/>
    </source>
</evidence>
<protein>
    <submittedName>
        <fullName evidence="5">GntR family transcriptional regulator</fullName>
    </submittedName>
</protein>
<dbReference type="AlphaFoldDB" id="A0A415E7N6"/>
<evidence type="ECO:0000313" key="5">
    <source>
        <dbReference type="EMBL" id="RHJ89739.1"/>
    </source>
</evidence>
<dbReference type="InterPro" id="IPR036388">
    <property type="entry name" value="WH-like_DNA-bd_sf"/>
</dbReference>
<reference evidence="5 6" key="1">
    <citation type="submission" date="2018-08" db="EMBL/GenBank/DDBJ databases">
        <title>A genome reference for cultivated species of the human gut microbiota.</title>
        <authorList>
            <person name="Zou Y."/>
            <person name="Xue W."/>
            <person name="Luo G."/>
        </authorList>
    </citation>
    <scope>NUCLEOTIDE SEQUENCE [LARGE SCALE GENOMIC DNA]</scope>
    <source>
        <strain evidence="5 6">AM07-24</strain>
    </source>
</reference>
<dbReference type="InterPro" id="IPR000524">
    <property type="entry name" value="Tscrpt_reg_HTH_GntR"/>
</dbReference>
<dbReference type="GO" id="GO:0003700">
    <property type="term" value="F:DNA-binding transcription factor activity"/>
    <property type="evidence" value="ECO:0007669"/>
    <property type="project" value="InterPro"/>
</dbReference>
<evidence type="ECO:0000259" key="4">
    <source>
        <dbReference type="PROSITE" id="PS50949"/>
    </source>
</evidence>
<keyword evidence="3" id="KW-0804">Transcription</keyword>